<feature type="domain" description="VWFA" evidence="2">
    <location>
        <begin position="95"/>
        <end position="229"/>
    </location>
</feature>
<organism evidence="3 4">
    <name type="scientific">Rhizobium sullae</name>
    <name type="common">Rhizobium hedysari</name>
    <dbReference type="NCBI Taxonomy" id="50338"/>
    <lineage>
        <taxon>Bacteria</taxon>
        <taxon>Pseudomonadati</taxon>
        <taxon>Pseudomonadota</taxon>
        <taxon>Alphaproteobacteria</taxon>
        <taxon>Hyphomicrobiales</taxon>
        <taxon>Rhizobiaceae</taxon>
        <taxon>Rhizobium/Agrobacterium group</taxon>
        <taxon>Rhizobium</taxon>
    </lineage>
</organism>
<accession>A0A4R3PV48</accession>
<dbReference type="PROSITE" id="PS50234">
    <property type="entry name" value="VWFA"/>
    <property type="match status" value="1"/>
</dbReference>
<dbReference type="AlphaFoldDB" id="A0A4R3PV48"/>
<proteinExistence type="predicted"/>
<dbReference type="Pfam" id="PF13519">
    <property type="entry name" value="VWA_2"/>
    <property type="match status" value="1"/>
</dbReference>
<gene>
    <name evidence="3" type="ORF">EV132_1507</name>
</gene>
<dbReference type="SMART" id="SM00327">
    <property type="entry name" value="VWA"/>
    <property type="match status" value="1"/>
</dbReference>
<dbReference type="InterPro" id="IPR050768">
    <property type="entry name" value="UPF0353/GerABKA_families"/>
</dbReference>
<evidence type="ECO:0000256" key="1">
    <source>
        <dbReference type="SAM" id="MobiDB-lite"/>
    </source>
</evidence>
<evidence type="ECO:0000313" key="4">
    <source>
        <dbReference type="Proteomes" id="UP000294576"/>
    </source>
</evidence>
<name>A0A4R3PV48_RHISU</name>
<dbReference type="EMBL" id="SMBH01000050">
    <property type="protein sequence ID" value="TCU03212.1"/>
    <property type="molecule type" value="Genomic_DNA"/>
</dbReference>
<reference evidence="3 4" key="1">
    <citation type="submission" date="2019-03" db="EMBL/GenBank/DDBJ databases">
        <title>Genomic Encyclopedia of Type Strains, Phase IV (KMG-V): Genome sequencing to study the core and pangenomes of soil and plant-associated prokaryotes.</title>
        <authorList>
            <person name="Whitman W."/>
        </authorList>
    </citation>
    <scope>NUCLEOTIDE SEQUENCE [LARGE SCALE GENOMIC DNA]</scope>
    <source>
        <strain evidence="3 4">Hc14</strain>
    </source>
</reference>
<dbReference type="InterPro" id="IPR036465">
    <property type="entry name" value="vWFA_dom_sf"/>
</dbReference>
<dbReference type="PANTHER" id="PTHR22550">
    <property type="entry name" value="SPORE GERMINATION PROTEIN"/>
    <property type="match status" value="1"/>
</dbReference>
<sequence>MYQLDLPWMLLILPLPLLIWWLMPPHRETSALIPPSVLRRSRNSRRHRADRSSVVPKRSWPQAIIDMLAWCLIVLALAQPQYVERPLQRTEPQRDILLALDLSQSMDTKDFAAPDGIMQARVDAVRAVVSDFVAKRPGDRLGLMAFGDAPYPLAPFTMDHALVKTLVEGLLPGIAGPRTALGDSLGLAIRKFDKTTVPQKVLIMLTDGNDTASKMPPLKTAEIAGSKGLPPVFTVTSAKVRAHSNSRAIRCAPGLPPRPRLMSAMSRSSWPCKRRNDPQMPAPARPIPRQLDESGRVVAAPPLPHLSDLGAVSGALCDARKINFLARDISDDLQRTAEGFDIIA</sequence>
<protein>
    <submittedName>
        <fullName evidence="3">von Willebrand factor type A domain-containing protein</fullName>
    </submittedName>
</protein>
<dbReference type="SUPFAM" id="SSF53300">
    <property type="entry name" value="vWA-like"/>
    <property type="match status" value="1"/>
</dbReference>
<evidence type="ECO:0000259" key="2">
    <source>
        <dbReference type="PROSITE" id="PS50234"/>
    </source>
</evidence>
<dbReference type="InterPro" id="IPR002035">
    <property type="entry name" value="VWF_A"/>
</dbReference>
<dbReference type="Proteomes" id="UP000294576">
    <property type="component" value="Unassembled WGS sequence"/>
</dbReference>
<dbReference type="Gene3D" id="3.40.50.410">
    <property type="entry name" value="von Willebrand factor, type A domain"/>
    <property type="match status" value="1"/>
</dbReference>
<evidence type="ECO:0000313" key="3">
    <source>
        <dbReference type="EMBL" id="TCU03212.1"/>
    </source>
</evidence>
<feature type="region of interest" description="Disordered" evidence="1">
    <location>
        <begin position="267"/>
        <end position="287"/>
    </location>
</feature>
<dbReference type="PANTHER" id="PTHR22550:SF18">
    <property type="entry name" value="VWFA DOMAIN-CONTAINING PROTEIN"/>
    <property type="match status" value="1"/>
</dbReference>
<comment type="caution">
    <text evidence="3">The sequence shown here is derived from an EMBL/GenBank/DDBJ whole genome shotgun (WGS) entry which is preliminary data.</text>
</comment>